<dbReference type="CDD" id="cd13589">
    <property type="entry name" value="PBP2_polyamine_RpCGA009"/>
    <property type="match status" value="1"/>
</dbReference>
<dbReference type="PANTHER" id="PTHR30006">
    <property type="entry name" value="THIAMINE-BINDING PERIPLASMIC PROTEIN-RELATED"/>
    <property type="match status" value="1"/>
</dbReference>
<organism evidence="3 4">
    <name type="scientific">Teichococcus vastitatis</name>
    <dbReference type="NCBI Taxonomy" id="2307076"/>
    <lineage>
        <taxon>Bacteria</taxon>
        <taxon>Pseudomonadati</taxon>
        <taxon>Pseudomonadota</taxon>
        <taxon>Alphaproteobacteria</taxon>
        <taxon>Acetobacterales</taxon>
        <taxon>Roseomonadaceae</taxon>
        <taxon>Roseomonas</taxon>
    </lineage>
</organism>
<feature type="signal peptide" evidence="2">
    <location>
        <begin position="1"/>
        <end position="22"/>
    </location>
</feature>
<evidence type="ECO:0000313" key="4">
    <source>
        <dbReference type="Proteomes" id="UP001201985"/>
    </source>
</evidence>
<name>A0ABS9W3I6_9PROT</name>
<sequence>MLRKTLLVAVSSLGLMAGAASAQERLVVAAYGGSYEALLRDKVIPAFERANNAKVDYLAGNSTDSLARLQAQKGAQQIGVVVLDDGPMYQAISLGFCQQAADKAAIDSLYPIALLEGGKALGTGFGFTGLAYNEKVFQERNLPVPTSWNDLTRADLKGRISIPGIDNTYGVHTVAMMARLNGGSEKEPGPGFKAMREKVNPNVLAYESSPGKMSDMFTSGEIWMSVWGSSRARAMQLAGFPMKFIAPKEGGVVLMTATCAVEGGPNPGLAQKFVSHLVSPEVQTIMSEGYGAGPTNKTTQLKPEVASGVIYGEDQVKQLVAVDWTTINPARQDWTRRWQREVER</sequence>
<dbReference type="InterPro" id="IPR006059">
    <property type="entry name" value="SBP"/>
</dbReference>
<dbReference type="PANTHER" id="PTHR30006:SF2">
    <property type="entry name" value="ABC TRANSPORTER SUBSTRATE-BINDING PROTEIN"/>
    <property type="match status" value="1"/>
</dbReference>
<dbReference type="Pfam" id="PF13416">
    <property type="entry name" value="SBP_bac_8"/>
    <property type="match status" value="1"/>
</dbReference>
<gene>
    <name evidence="3" type="ORF">MON41_08230</name>
</gene>
<evidence type="ECO:0000313" key="3">
    <source>
        <dbReference type="EMBL" id="MCI0753746.1"/>
    </source>
</evidence>
<dbReference type="Gene3D" id="3.40.190.10">
    <property type="entry name" value="Periplasmic binding protein-like II"/>
    <property type="match status" value="2"/>
</dbReference>
<protein>
    <submittedName>
        <fullName evidence="3">Polyamine ABC transporter substrate-binding protein</fullName>
    </submittedName>
</protein>
<keyword evidence="4" id="KW-1185">Reference proteome</keyword>
<evidence type="ECO:0000256" key="1">
    <source>
        <dbReference type="ARBA" id="ARBA00022729"/>
    </source>
</evidence>
<dbReference type="EMBL" id="JALBUU010000004">
    <property type="protein sequence ID" value="MCI0753746.1"/>
    <property type="molecule type" value="Genomic_DNA"/>
</dbReference>
<keyword evidence="1 2" id="KW-0732">Signal</keyword>
<dbReference type="RefSeq" id="WP_120008050.1">
    <property type="nucleotide sequence ID" value="NZ_JALBUU010000004.1"/>
</dbReference>
<proteinExistence type="predicted"/>
<comment type="caution">
    <text evidence="3">The sequence shown here is derived from an EMBL/GenBank/DDBJ whole genome shotgun (WGS) entry which is preliminary data.</text>
</comment>
<dbReference type="SUPFAM" id="SSF53850">
    <property type="entry name" value="Periplasmic binding protein-like II"/>
    <property type="match status" value="1"/>
</dbReference>
<evidence type="ECO:0000256" key="2">
    <source>
        <dbReference type="SAM" id="SignalP"/>
    </source>
</evidence>
<dbReference type="Proteomes" id="UP001201985">
    <property type="component" value="Unassembled WGS sequence"/>
</dbReference>
<accession>A0ABS9W3I6</accession>
<feature type="chain" id="PRO_5046780360" evidence="2">
    <location>
        <begin position="23"/>
        <end position="344"/>
    </location>
</feature>
<reference evidence="3 4" key="1">
    <citation type="submission" date="2022-03" db="EMBL/GenBank/DDBJ databases">
        <title>Complete genome analysis of Roseomonas KG 17.1 : a prolific producer of plant growth promoters.</title>
        <authorList>
            <person name="Saadouli I."/>
            <person name="Najjari A."/>
            <person name="Mosbah A."/>
            <person name="Ouzari H.I."/>
        </authorList>
    </citation>
    <scope>NUCLEOTIDE SEQUENCE [LARGE SCALE GENOMIC DNA]</scope>
    <source>
        <strain evidence="3 4">KG17-1</strain>
    </source>
</reference>